<evidence type="ECO:0000313" key="7">
    <source>
        <dbReference type="EMBL" id="MCA9757927.1"/>
    </source>
</evidence>
<dbReference type="SUPFAM" id="SSF53335">
    <property type="entry name" value="S-adenosyl-L-methionine-dependent methyltransferases"/>
    <property type="match status" value="1"/>
</dbReference>
<dbReference type="Gene3D" id="3.40.50.150">
    <property type="entry name" value="Vaccinia Virus protein VP39"/>
    <property type="match status" value="1"/>
</dbReference>
<dbReference type="InterPro" id="IPR049560">
    <property type="entry name" value="MeTrfase_RsmB-F_NOP2_cat"/>
</dbReference>
<dbReference type="PROSITE" id="PS51686">
    <property type="entry name" value="SAM_MT_RSMB_NOP"/>
    <property type="match status" value="1"/>
</dbReference>
<dbReference type="Pfam" id="PF01189">
    <property type="entry name" value="Methyltr_RsmB-F"/>
    <property type="match status" value="1"/>
</dbReference>
<evidence type="ECO:0000256" key="2">
    <source>
        <dbReference type="ARBA" id="ARBA00022679"/>
    </source>
</evidence>
<dbReference type="AlphaFoldDB" id="A0A956SEQ1"/>
<feature type="binding site" evidence="5">
    <location>
        <position position="295"/>
    </location>
    <ligand>
        <name>S-adenosyl-L-methionine</name>
        <dbReference type="ChEBI" id="CHEBI:59789"/>
    </ligand>
</feature>
<feature type="domain" description="SAM-dependent MTase RsmB/NOP-type" evidence="6">
    <location>
        <begin position="150"/>
        <end position="438"/>
    </location>
</feature>
<keyword evidence="1 5" id="KW-0489">Methyltransferase</keyword>
<accession>A0A956SEQ1</accession>
<protein>
    <recommendedName>
        <fullName evidence="6">SAM-dependent MTase RsmB/NOP-type domain-containing protein</fullName>
    </recommendedName>
</protein>
<dbReference type="PRINTS" id="PR02008">
    <property type="entry name" value="RCMTFAMILY"/>
</dbReference>
<dbReference type="Pfam" id="PF22458">
    <property type="entry name" value="RsmF-B_ferredox"/>
    <property type="match status" value="1"/>
</dbReference>
<evidence type="ECO:0000256" key="3">
    <source>
        <dbReference type="ARBA" id="ARBA00022691"/>
    </source>
</evidence>
<dbReference type="GO" id="GO:0001510">
    <property type="term" value="P:RNA methylation"/>
    <property type="evidence" value="ECO:0007669"/>
    <property type="project" value="InterPro"/>
</dbReference>
<dbReference type="GO" id="GO:0008173">
    <property type="term" value="F:RNA methyltransferase activity"/>
    <property type="evidence" value="ECO:0007669"/>
    <property type="project" value="InterPro"/>
</dbReference>
<keyword evidence="3 5" id="KW-0949">S-adenosyl-L-methionine</keyword>
<feature type="binding site" evidence="5">
    <location>
        <position position="321"/>
    </location>
    <ligand>
        <name>S-adenosyl-L-methionine</name>
        <dbReference type="ChEBI" id="CHEBI:59789"/>
    </ligand>
</feature>
<reference evidence="7" key="2">
    <citation type="journal article" date="2021" name="Microbiome">
        <title>Successional dynamics and alternative stable states in a saline activated sludge microbial community over 9 years.</title>
        <authorList>
            <person name="Wang Y."/>
            <person name="Ye J."/>
            <person name="Ju F."/>
            <person name="Liu L."/>
            <person name="Boyd J.A."/>
            <person name="Deng Y."/>
            <person name="Parks D.H."/>
            <person name="Jiang X."/>
            <person name="Yin X."/>
            <person name="Woodcroft B.J."/>
            <person name="Tyson G.W."/>
            <person name="Hugenholtz P."/>
            <person name="Polz M.F."/>
            <person name="Zhang T."/>
        </authorList>
    </citation>
    <scope>NUCLEOTIDE SEQUENCE</scope>
    <source>
        <strain evidence="7">HKST-UBA02</strain>
    </source>
</reference>
<dbReference type="InterPro" id="IPR023267">
    <property type="entry name" value="RCMT"/>
</dbReference>
<dbReference type="InterPro" id="IPR029063">
    <property type="entry name" value="SAM-dependent_MTases_sf"/>
</dbReference>
<keyword evidence="2 5" id="KW-0808">Transferase</keyword>
<comment type="caution">
    <text evidence="7">The sequence shown here is derived from an EMBL/GenBank/DDBJ whole genome shotgun (WGS) entry which is preliminary data.</text>
</comment>
<reference evidence="7" key="1">
    <citation type="submission" date="2020-04" db="EMBL/GenBank/DDBJ databases">
        <authorList>
            <person name="Zhang T."/>
        </authorList>
    </citation>
    <scope>NUCLEOTIDE SEQUENCE</scope>
    <source>
        <strain evidence="7">HKST-UBA02</strain>
    </source>
</reference>
<evidence type="ECO:0000259" key="6">
    <source>
        <dbReference type="PROSITE" id="PS51686"/>
    </source>
</evidence>
<comment type="similarity">
    <text evidence="5">Belongs to the class I-like SAM-binding methyltransferase superfamily. RsmB/NOP family.</text>
</comment>
<name>A0A956SEQ1_UNCEI</name>
<dbReference type="PANTHER" id="PTHR22807">
    <property type="entry name" value="NOP2 YEAST -RELATED NOL1/NOP2/FMU SUN DOMAIN-CONTAINING"/>
    <property type="match status" value="1"/>
</dbReference>
<dbReference type="Gene3D" id="3.30.70.1170">
    <property type="entry name" value="Sun protein, domain 3"/>
    <property type="match status" value="1"/>
</dbReference>
<dbReference type="GO" id="GO:0003723">
    <property type="term" value="F:RNA binding"/>
    <property type="evidence" value="ECO:0007669"/>
    <property type="project" value="UniProtKB-UniRule"/>
</dbReference>
<comment type="caution">
    <text evidence="5">Lacks conserved residue(s) required for the propagation of feature annotation.</text>
</comment>
<feature type="active site" description="Nucleophile" evidence="5">
    <location>
        <position position="374"/>
    </location>
</feature>
<evidence type="ECO:0000313" key="8">
    <source>
        <dbReference type="Proteomes" id="UP000739538"/>
    </source>
</evidence>
<feature type="binding site" evidence="5">
    <location>
        <position position="267"/>
    </location>
    <ligand>
        <name>S-adenosyl-L-methionine</name>
        <dbReference type="ChEBI" id="CHEBI:59789"/>
    </ligand>
</feature>
<evidence type="ECO:0000256" key="5">
    <source>
        <dbReference type="PROSITE-ProRule" id="PRU01023"/>
    </source>
</evidence>
<dbReference type="InterPro" id="IPR001678">
    <property type="entry name" value="MeTrfase_RsmB-F_NOP2_dom"/>
</dbReference>
<sequence length="439" mass="48370">MDLIQKTTLDVLARLEEKPAHASEEIARAFQRGRELLDAEKAEVVERIYGILRSRRFLDYALDGAGPVPDTGGARIRARWFAREVLDRRLTPSQAGAQLPKLDWTRVLDTPKRIARIPDPVTRLGVTGSLPDWLAARLVEELGESHAFALAAAWQESPPQTLRVNTLQISRDELEEQFRSVGLDVRPTEYSQDGLELVSKRNVFRSPEFHDGLFEVQDEGSQLVSELVAPPPGGMVLDACAGTGGKTLHLATLLRGKGRVVAVGVGESGAKQLEELARRAKRAGLHNVQSIEVADDTVAAADTFPPPLEKLRGKADRVLIDAPCSGIGVLRRNPEARDRVTEDTVERLSTIQLEILERFAPFVKPGGRLVYATCSVLRQENDDVVAAFLERHSDFVVMPAKEILGKVNAARIGDETFLRVFPHEHGTDGFFGAVLRRKG</sequence>
<keyword evidence="4 5" id="KW-0694">RNA-binding</keyword>
<evidence type="ECO:0000256" key="4">
    <source>
        <dbReference type="ARBA" id="ARBA00022884"/>
    </source>
</evidence>
<organism evidence="7 8">
    <name type="scientific">Eiseniibacteriota bacterium</name>
    <dbReference type="NCBI Taxonomy" id="2212470"/>
    <lineage>
        <taxon>Bacteria</taxon>
        <taxon>Candidatus Eiseniibacteriota</taxon>
    </lineage>
</organism>
<proteinExistence type="inferred from homology"/>
<dbReference type="PANTHER" id="PTHR22807:SF53">
    <property type="entry name" value="RIBOSOMAL RNA SMALL SUBUNIT METHYLTRANSFERASE B-RELATED"/>
    <property type="match status" value="1"/>
</dbReference>
<dbReference type="InterPro" id="IPR054728">
    <property type="entry name" value="RsmB-like_ferredoxin"/>
</dbReference>
<dbReference type="CDD" id="cd02440">
    <property type="entry name" value="AdoMet_MTases"/>
    <property type="match status" value="1"/>
</dbReference>
<dbReference type="Proteomes" id="UP000739538">
    <property type="component" value="Unassembled WGS sequence"/>
</dbReference>
<gene>
    <name evidence="7" type="ORF">KDA27_19200</name>
</gene>
<evidence type="ECO:0000256" key="1">
    <source>
        <dbReference type="ARBA" id="ARBA00022603"/>
    </source>
</evidence>
<dbReference type="EMBL" id="JAGQHS010000129">
    <property type="protein sequence ID" value="MCA9757927.1"/>
    <property type="molecule type" value="Genomic_DNA"/>
</dbReference>